<accession>A0A0F9GES2</accession>
<reference evidence="1" key="1">
    <citation type="journal article" date="2015" name="Nature">
        <title>Complex archaea that bridge the gap between prokaryotes and eukaryotes.</title>
        <authorList>
            <person name="Spang A."/>
            <person name="Saw J.H."/>
            <person name="Jorgensen S.L."/>
            <person name="Zaremba-Niedzwiedzka K."/>
            <person name="Martijn J."/>
            <person name="Lind A.E."/>
            <person name="van Eijk R."/>
            <person name="Schleper C."/>
            <person name="Guy L."/>
            <person name="Ettema T.J."/>
        </authorList>
    </citation>
    <scope>NUCLEOTIDE SEQUENCE</scope>
</reference>
<dbReference type="SUPFAM" id="SSF56731">
    <property type="entry name" value="DNA primase core"/>
    <property type="match status" value="1"/>
</dbReference>
<dbReference type="InterPro" id="IPR034154">
    <property type="entry name" value="TOPRIM_DnaG/twinkle"/>
</dbReference>
<evidence type="ECO:0000313" key="1">
    <source>
        <dbReference type="EMBL" id="KKL61692.1"/>
    </source>
</evidence>
<feature type="non-terminal residue" evidence="1">
    <location>
        <position position="563"/>
    </location>
</feature>
<proteinExistence type="predicted"/>
<dbReference type="CDD" id="cd01029">
    <property type="entry name" value="TOPRIM_primases"/>
    <property type="match status" value="1"/>
</dbReference>
<dbReference type="AlphaFoldDB" id="A0A0F9GES2"/>
<name>A0A0F9GES2_9ZZZZ</name>
<gene>
    <name evidence="1" type="ORF">LCGC14_2192760</name>
</gene>
<evidence type="ECO:0008006" key="2">
    <source>
        <dbReference type="Google" id="ProtNLM"/>
    </source>
</evidence>
<comment type="caution">
    <text evidence="1">The sequence shown here is derived from an EMBL/GenBank/DDBJ whole genome shotgun (WGS) entry which is preliminary data.</text>
</comment>
<dbReference type="Pfam" id="PF13155">
    <property type="entry name" value="Toprim_2"/>
    <property type="match status" value="1"/>
</dbReference>
<sequence length="563" mass="62395">METDIILGDEYVDKITGFRGVAVGMTFWLHACERAGLQWTKLGKDGKVPEIEWFDAPGLVHVETKAWQCMRCGRKGGWTDFMAQMAEHRTRALRGLPLQRLAENRCVSEPTLRAFGVGWDQGEGLYTVPVRDATGAVTNIHRYRVDQKPFGTVGGRNTLFLADPAELAAAETVWVCEGEWDAMALWEALRATGSPEAVVGVAGAKSASEDVAQAAQGKHALLAFDHDDPGPSPDAATRERLRGRALSVRSVHWPGKNKPGYDVRDLWTEHGWRARSFLRALRSYLKETPVVAEVPDAPRSPKVMARAAETEMQGEGVPRDDVVRAYKKWMHLPDPEVIDVMFGAVLANRLEGDPLWLFIVGPPGCGKSMLLMSLVDAPLCTSRTTVTRAALVSGQRTGRDDPSLLPKLDGRVLVIKDFTTVLKRQEADREEIFGVLRDAYDGRCTFEFHGLLREYVTSFGMVVGVTAEIEKLGSSHSLAGERFVKYYMHRRHGRVRAGHQAAKRALRNRPKHAQMREELEAAAKAALTRHAPTEPALPEREEDRILGMAAWTAALRGAVARDR</sequence>
<organism evidence="1">
    <name type="scientific">marine sediment metagenome</name>
    <dbReference type="NCBI Taxonomy" id="412755"/>
    <lineage>
        <taxon>unclassified sequences</taxon>
        <taxon>metagenomes</taxon>
        <taxon>ecological metagenomes</taxon>
    </lineage>
</organism>
<dbReference type="EMBL" id="LAZR01028740">
    <property type="protein sequence ID" value="KKL61692.1"/>
    <property type="molecule type" value="Genomic_DNA"/>
</dbReference>
<dbReference type="Gene3D" id="3.40.1360.10">
    <property type="match status" value="1"/>
</dbReference>
<protein>
    <recommendedName>
        <fullName evidence="2">Toprim domain-containing protein</fullName>
    </recommendedName>
</protein>